<dbReference type="PROSITE" id="PS50893">
    <property type="entry name" value="ABC_TRANSPORTER_2"/>
    <property type="match status" value="1"/>
</dbReference>
<organism evidence="15 16">
    <name type="scientific">Halochromatium glycolicum</name>
    <dbReference type="NCBI Taxonomy" id="85075"/>
    <lineage>
        <taxon>Bacteria</taxon>
        <taxon>Pseudomonadati</taxon>
        <taxon>Pseudomonadota</taxon>
        <taxon>Gammaproteobacteria</taxon>
        <taxon>Chromatiales</taxon>
        <taxon>Chromatiaceae</taxon>
        <taxon>Halochromatium</taxon>
    </lineage>
</organism>
<gene>
    <name evidence="15" type="primary">msbA</name>
    <name evidence="15" type="ORF">CKO40_18100</name>
</gene>
<dbReference type="InterPro" id="IPR011527">
    <property type="entry name" value="ABC1_TM_dom"/>
</dbReference>
<comment type="caution">
    <text evidence="15">The sequence shown here is derived from an EMBL/GenBank/DDBJ whole genome shotgun (WGS) entry which is preliminary data.</text>
</comment>
<evidence type="ECO:0000256" key="5">
    <source>
        <dbReference type="ARBA" id="ARBA00022741"/>
    </source>
</evidence>
<dbReference type="InterPro" id="IPR027417">
    <property type="entry name" value="P-loop_NTPase"/>
</dbReference>
<dbReference type="SUPFAM" id="SSF52540">
    <property type="entry name" value="P-loop containing nucleoside triphosphate hydrolases"/>
    <property type="match status" value="1"/>
</dbReference>
<reference evidence="15" key="2">
    <citation type="journal article" date="2020" name="Microorganisms">
        <title>Osmotic Adaptation and Compatible Solute Biosynthesis of Phototrophic Bacteria as Revealed from Genome Analyses.</title>
        <authorList>
            <person name="Imhoff J.F."/>
            <person name="Rahn T."/>
            <person name="Kunzel S."/>
            <person name="Keller A."/>
            <person name="Neulinger S.C."/>
        </authorList>
    </citation>
    <scope>NUCLEOTIDE SEQUENCE</scope>
    <source>
        <strain evidence="15">DSM 11080</strain>
    </source>
</reference>
<dbReference type="GO" id="GO:0005524">
    <property type="term" value="F:ATP binding"/>
    <property type="evidence" value="ECO:0007669"/>
    <property type="project" value="UniProtKB-KW"/>
</dbReference>
<dbReference type="InterPro" id="IPR003593">
    <property type="entry name" value="AAA+_ATPase"/>
</dbReference>
<feature type="transmembrane region" description="Helical" evidence="12">
    <location>
        <begin position="79"/>
        <end position="102"/>
    </location>
</feature>
<evidence type="ECO:0000259" key="14">
    <source>
        <dbReference type="PROSITE" id="PS50929"/>
    </source>
</evidence>
<dbReference type="Gene3D" id="3.40.50.300">
    <property type="entry name" value="P-loop containing nucleotide triphosphate hydrolases"/>
    <property type="match status" value="1"/>
</dbReference>
<dbReference type="GO" id="GO:0005886">
    <property type="term" value="C:plasma membrane"/>
    <property type="evidence" value="ECO:0007669"/>
    <property type="project" value="UniProtKB-SubCell"/>
</dbReference>
<dbReference type="InterPro" id="IPR011917">
    <property type="entry name" value="ABC_transpr_lipidA"/>
</dbReference>
<dbReference type="InterPro" id="IPR036640">
    <property type="entry name" value="ABC1_TM_sf"/>
</dbReference>
<feature type="domain" description="ABC transporter" evidence="13">
    <location>
        <begin position="352"/>
        <end position="588"/>
    </location>
</feature>
<evidence type="ECO:0000313" key="16">
    <source>
        <dbReference type="Proteomes" id="UP001296776"/>
    </source>
</evidence>
<keyword evidence="2" id="KW-0813">Transport</keyword>
<evidence type="ECO:0000256" key="2">
    <source>
        <dbReference type="ARBA" id="ARBA00022448"/>
    </source>
</evidence>
<feature type="transmembrane region" description="Helical" evidence="12">
    <location>
        <begin position="169"/>
        <end position="195"/>
    </location>
</feature>
<sequence>MTSATGLGAAVTASGESSARTIYRRLLGYVRPYWKMFAIAIAGMLVFGLTEPLFAAMIKPLLDGSFVERDPDVVRLMPFLLVGIFLVRGVAGFVNTYCLKWVGRRVVADLRQQMFEHLLRAPARYYDRSGSGQIIAKFTYNVENVAAASTSALTTLVRDGFTAVALIGYMLYIDAMLSAIFLLVAPAMAIAIKYATKRFRHYGKRVQERMGSLSHAAQEVIEAHRVVKAFGGEDYEIQRFAAVNEKTRSLQMKIVATDSISVPLVQLIAAIAISVIVYLSTLQGLREDITVGTFMSFIVAMGLLLPPVKRLTAVNSHLQRGIVAADSLFELIDSEIETDTGHRRLTRAEGRVEYRQVTHVYDPEKGAVLRDLSLAIEPGRSVALVGRSGSGKSTIASLLPRFYDPTEGAVLIDRIDVRELTLASLRAQISLVTQDVVLFNDTVANNIAYGMKGAVSRAEIERVAEAAHAADFIEALPRGLDTLVGDRGVLLSGGQRQRLAIARAMLKDAPILVLDEATSALDTEAERHIQAALAALMRDRTTLVIAHRLSTIEHTDTILVLDAGAIVERGTHAELIARGGYYARLHRLQFAEPGVEPSVEPGVAPGVQPGVEPRVDPRMGPGT</sequence>
<dbReference type="PANTHER" id="PTHR43394">
    <property type="entry name" value="ATP-DEPENDENT PERMEASE MDL1, MITOCHONDRIAL"/>
    <property type="match status" value="1"/>
</dbReference>
<evidence type="ECO:0000256" key="9">
    <source>
        <dbReference type="ARBA" id="ARBA00023055"/>
    </source>
</evidence>
<feature type="region of interest" description="Disordered" evidence="11">
    <location>
        <begin position="599"/>
        <end position="623"/>
    </location>
</feature>
<dbReference type="InterPro" id="IPR039421">
    <property type="entry name" value="Type_1_exporter"/>
</dbReference>
<feature type="domain" description="ABC transmembrane type-1" evidence="14">
    <location>
        <begin position="38"/>
        <end position="320"/>
    </location>
</feature>
<keyword evidence="4 12" id="KW-0812">Transmembrane</keyword>
<dbReference type="PROSITE" id="PS50929">
    <property type="entry name" value="ABC_TM1F"/>
    <property type="match status" value="1"/>
</dbReference>
<keyword evidence="16" id="KW-1185">Reference proteome</keyword>
<evidence type="ECO:0000256" key="12">
    <source>
        <dbReference type="SAM" id="Phobius"/>
    </source>
</evidence>
<dbReference type="Pfam" id="PF00005">
    <property type="entry name" value="ABC_tran"/>
    <property type="match status" value="1"/>
</dbReference>
<keyword evidence="9" id="KW-0445">Lipid transport</keyword>
<dbReference type="Proteomes" id="UP001296776">
    <property type="component" value="Unassembled WGS sequence"/>
</dbReference>
<keyword evidence="6" id="KW-0067">ATP-binding</keyword>
<dbReference type="AlphaFoldDB" id="A0AAJ0U6V1"/>
<reference evidence="15" key="1">
    <citation type="submission" date="2017-08" db="EMBL/GenBank/DDBJ databases">
        <authorList>
            <person name="Imhoff J.F."/>
            <person name="Rahn T."/>
            <person name="Kuenzel S."/>
            <person name="Neulinger S.C."/>
        </authorList>
    </citation>
    <scope>NUCLEOTIDE SEQUENCE</scope>
    <source>
        <strain evidence="15">DSM 11080</strain>
    </source>
</reference>
<keyword evidence="8 12" id="KW-1133">Transmembrane helix</keyword>
<dbReference type="RefSeq" id="WP_200347858.1">
    <property type="nucleotide sequence ID" value="NZ_NRSJ01000041.1"/>
</dbReference>
<evidence type="ECO:0000256" key="1">
    <source>
        <dbReference type="ARBA" id="ARBA00004651"/>
    </source>
</evidence>
<accession>A0AAJ0U6V1</accession>
<dbReference type="PROSITE" id="PS00211">
    <property type="entry name" value="ABC_TRANSPORTER_1"/>
    <property type="match status" value="1"/>
</dbReference>
<evidence type="ECO:0000256" key="4">
    <source>
        <dbReference type="ARBA" id="ARBA00022692"/>
    </source>
</evidence>
<dbReference type="InterPro" id="IPR017871">
    <property type="entry name" value="ABC_transporter-like_CS"/>
</dbReference>
<keyword evidence="3" id="KW-1003">Cell membrane</keyword>
<evidence type="ECO:0000256" key="10">
    <source>
        <dbReference type="ARBA" id="ARBA00023136"/>
    </source>
</evidence>
<dbReference type="NCBIfam" id="TIGR02203">
    <property type="entry name" value="MsbA_lipidA"/>
    <property type="match status" value="1"/>
</dbReference>
<evidence type="ECO:0000256" key="8">
    <source>
        <dbReference type="ARBA" id="ARBA00022989"/>
    </source>
</evidence>
<dbReference type="SMART" id="SM00382">
    <property type="entry name" value="AAA"/>
    <property type="match status" value="1"/>
</dbReference>
<dbReference type="Pfam" id="PF00664">
    <property type="entry name" value="ABC_membrane"/>
    <property type="match status" value="1"/>
</dbReference>
<dbReference type="EMBL" id="NRSJ01000041">
    <property type="protein sequence ID" value="MBK1706410.1"/>
    <property type="molecule type" value="Genomic_DNA"/>
</dbReference>
<feature type="transmembrane region" description="Helical" evidence="12">
    <location>
        <begin position="35"/>
        <end position="58"/>
    </location>
</feature>
<dbReference type="GO" id="GO:0034040">
    <property type="term" value="F:ATPase-coupled lipid transmembrane transporter activity"/>
    <property type="evidence" value="ECO:0007669"/>
    <property type="project" value="InterPro"/>
</dbReference>
<name>A0AAJ0U6V1_9GAMM</name>
<dbReference type="Gene3D" id="1.20.1560.10">
    <property type="entry name" value="ABC transporter type 1, transmembrane domain"/>
    <property type="match status" value="1"/>
</dbReference>
<keyword evidence="7" id="KW-1278">Translocase</keyword>
<dbReference type="GO" id="GO:0016887">
    <property type="term" value="F:ATP hydrolysis activity"/>
    <property type="evidence" value="ECO:0007669"/>
    <property type="project" value="InterPro"/>
</dbReference>
<dbReference type="FunFam" id="3.40.50.300:FF:000140">
    <property type="entry name" value="Lipid A export ATP-binding/permease protein MsbA"/>
    <property type="match status" value="1"/>
</dbReference>
<dbReference type="SUPFAM" id="SSF90123">
    <property type="entry name" value="ABC transporter transmembrane region"/>
    <property type="match status" value="1"/>
</dbReference>
<keyword evidence="5" id="KW-0547">Nucleotide-binding</keyword>
<evidence type="ECO:0000259" key="13">
    <source>
        <dbReference type="PROSITE" id="PS50893"/>
    </source>
</evidence>
<feature type="transmembrane region" description="Helical" evidence="12">
    <location>
        <begin position="289"/>
        <end position="308"/>
    </location>
</feature>
<comment type="subcellular location">
    <subcellularLocation>
        <location evidence="1">Cell membrane</location>
        <topology evidence="1">Multi-pass membrane protein</topology>
    </subcellularLocation>
</comment>
<evidence type="ECO:0000256" key="6">
    <source>
        <dbReference type="ARBA" id="ARBA00022840"/>
    </source>
</evidence>
<evidence type="ECO:0000256" key="3">
    <source>
        <dbReference type="ARBA" id="ARBA00022475"/>
    </source>
</evidence>
<dbReference type="CDD" id="cd18552">
    <property type="entry name" value="ABC_6TM_MsbA_like"/>
    <property type="match status" value="1"/>
</dbReference>
<keyword evidence="10 12" id="KW-0472">Membrane</keyword>
<evidence type="ECO:0000256" key="11">
    <source>
        <dbReference type="SAM" id="MobiDB-lite"/>
    </source>
</evidence>
<dbReference type="InterPro" id="IPR003439">
    <property type="entry name" value="ABC_transporter-like_ATP-bd"/>
</dbReference>
<evidence type="ECO:0000256" key="7">
    <source>
        <dbReference type="ARBA" id="ARBA00022967"/>
    </source>
</evidence>
<dbReference type="GO" id="GO:0015421">
    <property type="term" value="F:ABC-type oligopeptide transporter activity"/>
    <property type="evidence" value="ECO:0007669"/>
    <property type="project" value="TreeGrafter"/>
</dbReference>
<dbReference type="PANTHER" id="PTHR43394:SF1">
    <property type="entry name" value="ATP-BINDING CASSETTE SUB-FAMILY B MEMBER 10, MITOCHONDRIAL"/>
    <property type="match status" value="1"/>
</dbReference>
<evidence type="ECO:0000313" key="15">
    <source>
        <dbReference type="EMBL" id="MBK1706410.1"/>
    </source>
</evidence>
<feature type="transmembrane region" description="Helical" evidence="12">
    <location>
        <begin position="254"/>
        <end position="277"/>
    </location>
</feature>
<protein>
    <submittedName>
        <fullName evidence="15">Lipid A export permease/ATP-binding protein MsbA</fullName>
    </submittedName>
</protein>
<proteinExistence type="predicted"/>